<proteinExistence type="predicted"/>
<evidence type="ECO:0000313" key="2">
    <source>
        <dbReference type="Proteomes" id="UP000070260"/>
    </source>
</evidence>
<dbReference type="PATRIC" id="fig|1502.177.peg.3332"/>
<sequence>MNRRNSLINQILKEIYFDLNERELVLKKKELRALSNARLEEIFKNEVAPILEANELNKELELEWLNEEYECFRFN</sequence>
<dbReference type="Proteomes" id="UP000070260">
    <property type="component" value="Plasmid pJFP838A"/>
</dbReference>
<organism evidence="1 2">
    <name type="scientific">Clostridium perfringens</name>
    <dbReference type="NCBI Taxonomy" id="1502"/>
    <lineage>
        <taxon>Bacteria</taxon>
        <taxon>Bacillati</taxon>
        <taxon>Bacillota</taxon>
        <taxon>Clostridia</taxon>
        <taxon>Eubacteriales</taxon>
        <taxon>Clostridiaceae</taxon>
        <taxon>Clostridium</taxon>
    </lineage>
</organism>
<keyword evidence="1" id="KW-0614">Plasmid</keyword>
<name>A0A140GR81_CLOPF</name>
<evidence type="ECO:0000313" key="1">
    <source>
        <dbReference type="EMBL" id="AMN31040.1"/>
    </source>
</evidence>
<gene>
    <name evidence="1" type="ORF">JFP838_pA0124</name>
</gene>
<dbReference type="AlphaFoldDB" id="A0A140GR81"/>
<geneLocation type="plasmid" evidence="1 2">
    <name>pJFP838A</name>
</geneLocation>
<accession>A0A140GR81</accession>
<reference evidence="1 2" key="1">
    <citation type="journal article" date="2016" name="PLoS ONE">
        <title>Plasmid Characterization and Chromosome Analysis of Two netF+ Clostridium perfringens Isolates Associated with Foal and Canine Necrotizing Enteritis.</title>
        <authorList>
            <person name="Mehdizadeh Gohari I."/>
            <person name="Kropinski A.M."/>
            <person name="Weese S.J."/>
            <person name="Parreira V.R."/>
            <person name="Whitehead A.E."/>
            <person name="Boerlin P."/>
            <person name="Prescott J.F."/>
        </authorList>
    </citation>
    <scope>NUCLEOTIDE SEQUENCE [LARGE SCALE GENOMIC DNA]</scope>
    <source>
        <strain evidence="1 2">JP838</strain>
        <plasmid evidence="2">Plasmid pJFP838A</plasmid>
    </source>
</reference>
<protein>
    <submittedName>
        <fullName evidence="1">Uncharacterized protein</fullName>
    </submittedName>
</protein>
<dbReference type="EMBL" id="CP013615">
    <property type="protein sequence ID" value="AMN31040.1"/>
    <property type="molecule type" value="Genomic_DNA"/>
</dbReference>
<dbReference type="RefSeq" id="WP_061429647.1">
    <property type="nucleotide sequence ID" value="NZ_CATNZX010000001.1"/>
</dbReference>